<dbReference type="EMBL" id="JAJADQ010000004">
    <property type="protein sequence ID" value="MCB2377644.1"/>
    <property type="molecule type" value="Genomic_DNA"/>
</dbReference>
<reference evidence="1" key="1">
    <citation type="submission" date="2021-10" db="EMBL/GenBank/DDBJ databases">
        <authorList>
            <person name="Dean J.D."/>
            <person name="Kim M.K."/>
            <person name="Newey C.N."/>
            <person name="Stoker T.S."/>
            <person name="Thompson D.W."/>
            <person name="Grose J.H."/>
        </authorList>
    </citation>
    <scope>NUCLEOTIDE SEQUENCE</scope>
    <source>
        <strain evidence="1">BT635</strain>
    </source>
</reference>
<keyword evidence="2" id="KW-1185">Reference proteome</keyword>
<comment type="caution">
    <text evidence="1">The sequence shown here is derived from an EMBL/GenBank/DDBJ whole genome shotgun (WGS) entry which is preliminary data.</text>
</comment>
<sequence>MMVTYRITKFDPAKRDKAGAYTDHAEWTSISDIGKSKYGSPTYEEYEKVEMAYVAAITIVLAVNNIQSLSIDSLGLYTSRADFESFKTSERLRNLAVAFDRDMAGLKEGQAVPVTQIDQLIRLRLREIIWMDLIAPQVKVEFGYDYYMYVTCGELPAAAIKQIEETGLFVE</sequence>
<name>A0ABS8AE05_9BACT</name>
<dbReference type="Proteomes" id="UP001165297">
    <property type="component" value="Unassembled WGS sequence"/>
</dbReference>
<accession>A0ABS8AE05</accession>
<gene>
    <name evidence="1" type="ORF">LGH70_08625</name>
</gene>
<dbReference type="RefSeq" id="WP_226184830.1">
    <property type="nucleotide sequence ID" value="NZ_JAJADQ010000004.1"/>
</dbReference>
<proteinExistence type="predicted"/>
<evidence type="ECO:0000313" key="2">
    <source>
        <dbReference type="Proteomes" id="UP001165297"/>
    </source>
</evidence>
<protein>
    <submittedName>
        <fullName evidence="1">Uncharacterized protein</fullName>
    </submittedName>
</protein>
<organism evidence="1 2">
    <name type="scientific">Hymenobacter nitidus</name>
    <dbReference type="NCBI Taxonomy" id="2880929"/>
    <lineage>
        <taxon>Bacteria</taxon>
        <taxon>Pseudomonadati</taxon>
        <taxon>Bacteroidota</taxon>
        <taxon>Cytophagia</taxon>
        <taxon>Cytophagales</taxon>
        <taxon>Hymenobacteraceae</taxon>
        <taxon>Hymenobacter</taxon>
    </lineage>
</organism>
<evidence type="ECO:0000313" key="1">
    <source>
        <dbReference type="EMBL" id="MCB2377644.1"/>
    </source>
</evidence>